<name>A0A5C6F8Y3_9BACT</name>
<feature type="transmembrane region" description="Helical" evidence="12">
    <location>
        <begin position="52"/>
        <end position="71"/>
    </location>
</feature>
<evidence type="ECO:0000256" key="3">
    <source>
        <dbReference type="ARBA" id="ARBA00007931"/>
    </source>
</evidence>
<dbReference type="PANTHER" id="PTHR39188">
    <property type="entry name" value="MEMBRANE-ASSOCIATED ZINC METALLOPROTEASE M50B"/>
    <property type="match status" value="1"/>
</dbReference>
<protein>
    <submittedName>
        <fullName evidence="14">Peptidase family M50</fullName>
    </submittedName>
</protein>
<comment type="caution">
    <text evidence="14">The sequence shown here is derived from an EMBL/GenBank/DDBJ whole genome shotgun (WGS) entry which is preliminary data.</text>
</comment>
<evidence type="ECO:0000256" key="4">
    <source>
        <dbReference type="ARBA" id="ARBA00022670"/>
    </source>
</evidence>
<keyword evidence="7" id="KW-0378">Hydrolase</keyword>
<dbReference type="PANTHER" id="PTHR39188:SF3">
    <property type="entry name" value="STAGE IV SPORULATION PROTEIN FB"/>
    <property type="match status" value="1"/>
</dbReference>
<feature type="transmembrane region" description="Helical" evidence="12">
    <location>
        <begin position="20"/>
        <end position="40"/>
    </location>
</feature>
<evidence type="ECO:0000256" key="1">
    <source>
        <dbReference type="ARBA" id="ARBA00001947"/>
    </source>
</evidence>
<dbReference type="InterPro" id="IPR008915">
    <property type="entry name" value="Peptidase_M50"/>
</dbReference>
<keyword evidence="11 12" id="KW-0472">Membrane</keyword>
<evidence type="ECO:0000313" key="15">
    <source>
        <dbReference type="Proteomes" id="UP000317977"/>
    </source>
</evidence>
<evidence type="ECO:0000256" key="11">
    <source>
        <dbReference type="ARBA" id="ARBA00023136"/>
    </source>
</evidence>
<dbReference type="Proteomes" id="UP000317977">
    <property type="component" value="Unassembled WGS sequence"/>
</dbReference>
<keyword evidence="8" id="KW-0862">Zinc</keyword>
<keyword evidence="6" id="KW-0479">Metal-binding</keyword>
<dbReference type="OrthoDB" id="166377at2"/>
<evidence type="ECO:0000256" key="8">
    <source>
        <dbReference type="ARBA" id="ARBA00022833"/>
    </source>
</evidence>
<organism evidence="14 15">
    <name type="scientific">Rubripirellula reticaptiva</name>
    <dbReference type="NCBI Taxonomy" id="2528013"/>
    <lineage>
        <taxon>Bacteria</taxon>
        <taxon>Pseudomonadati</taxon>
        <taxon>Planctomycetota</taxon>
        <taxon>Planctomycetia</taxon>
        <taxon>Pirellulales</taxon>
        <taxon>Pirellulaceae</taxon>
        <taxon>Rubripirellula</taxon>
    </lineage>
</organism>
<gene>
    <name evidence="14" type="ORF">Poly59_07140</name>
</gene>
<sequence length="263" mass="29140">MLLQEPSHSPYDLRFQLLGFPVRIAWGFWLMSIIIGYNFVQGLDMMLRQLSPGVVPLLLGWTLCVFVSILIHELGHALAYRQYGIESSVVLYHFGGLAIPRGGRSYGNLGSLQSIWISFAGPFAQLVSAAILIVLVKFLGYRLDQFQTIFQFPNVLQNAIGADQGEPLLTQSVGLYALVDFFLFPSIFWAILNLIPVLPLDGGNITSSIVDLRGGSRQTALWISVIVSGLIVLYGFSNGDQYLAIMFIMFGISNYQQLQLAGR</sequence>
<dbReference type="GO" id="GO:0016020">
    <property type="term" value="C:membrane"/>
    <property type="evidence" value="ECO:0007669"/>
    <property type="project" value="UniProtKB-SubCell"/>
</dbReference>
<evidence type="ECO:0000256" key="9">
    <source>
        <dbReference type="ARBA" id="ARBA00022989"/>
    </source>
</evidence>
<dbReference type="GO" id="GO:0008237">
    <property type="term" value="F:metallopeptidase activity"/>
    <property type="evidence" value="ECO:0007669"/>
    <property type="project" value="UniProtKB-KW"/>
</dbReference>
<feature type="transmembrane region" description="Helical" evidence="12">
    <location>
        <begin position="175"/>
        <end position="198"/>
    </location>
</feature>
<dbReference type="RefSeq" id="WP_146532636.1">
    <property type="nucleotide sequence ID" value="NZ_SJPX01000001.1"/>
</dbReference>
<evidence type="ECO:0000256" key="6">
    <source>
        <dbReference type="ARBA" id="ARBA00022723"/>
    </source>
</evidence>
<evidence type="ECO:0000313" key="14">
    <source>
        <dbReference type="EMBL" id="TWU57805.1"/>
    </source>
</evidence>
<feature type="domain" description="Peptidase M50" evidence="13">
    <location>
        <begin position="63"/>
        <end position="215"/>
    </location>
</feature>
<accession>A0A5C6F8Y3</accession>
<feature type="transmembrane region" description="Helical" evidence="12">
    <location>
        <begin position="115"/>
        <end position="136"/>
    </location>
</feature>
<evidence type="ECO:0000256" key="2">
    <source>
        <dbReference type="ARBA" id="ARBA00004141"/>
    </source>
</evidence>
<evidence type="ECO:0000256" key="10">
    <source>
        <dbReference type="ARBA" id="ARBA00023049"/>
    </source>
</evidence>
<comment type="cofactor">
    <cofactor evidence="1">
        <name>Zn(2+)</name>
        <dbReference type="ChEBI" id="CHEBI:29105"/>
    </cofactor>
</comment>
<evidence type="ECO:0000256" key="12">
    <source>
        <dbReference type="SAM" id="Phobius"/>
    </source>
</evidence>
<dbReference type="AlphaFoldDB" id="A0A5C6F8Y3"/>
<dbReference type="GO" id="GO:0006508">
    <property type="term" value="P:proteolysis"/>
    <property type="evidence" value="ECO:0007669"/>
    <property type="project" value="UniProtKB-KW"/>
</dbReference>
<proteinExistence type="inferred from homology"/>
<comment type="similarity">
    <text evidence="3">Belongs to the peptidase M50B family.</text>
</comment>
<evidence type="ECO:0000256" key="7">
    <source>
        <dbReference type="ARBA" id="ARBA00022801"/>
    </source>
</evidence>
<keyword evidence="4" id="KW-0645">Protease</keyword>
<dbReference type="EMBL" id="SJPX01000001">
    <property type="protein sequence ID" value="TWU57805.1"/>
    <property type="molecule type" value="Genomic_DNA"/>
</dbReference>
<keyword evidence="10" id="KW-0482">Metalloprotease</keyword>
<keyword evidence="15" id="KW-1185">Reference proteome</keyword>
<reference evidence="14 15" key="1">
    <citation type="submission" date="2019-02" db="EMBL/GenBank/DDBJ databases">
        <title>Deep-cultivation of Planctomycetes and their phenomic and genomic characterization uncovers novel biology.</title>
        <authorList>
            <person name="Wiegand S."/>
            <person name="Jogler M."/>
            <person name="Boedeker C."/>
            <person name="Pinto D."/>
            <person name="Vollmers J."/>
            <person name="Rivas-Marin E."/>
            <person name="Kohn T."/>
            <person name="Peeters S.H."/>
            <person name="Heuer A."/>
            <person name="Rast P."/>
            <person name="Oberbeckmann S."/>
            <person name="Bunk B."/>
            <person name="Jeske O."/>
            <person name="Meyerdierks A."/>
            <person name="Storesund J.E."/>
            <person name="Kallscheuer N."/>
            <person name="Luecker S."/>
            <person name="Lage O.M."/>
            <person name="Pohl T."/>
            <person name="Merkel B.J."/>
            <person name="Hornburger P."/>
            <person name="Mueller R.-W."/>
            <person name="Bruemmer F."/>
            <person name="Labrenz M."/>
            <person name="Spormann A.M."/>
            <person name="Op Den Camp H."/>
            <person name="Overmann J."/>
            <person name="Amann R."/>
            <person name="Jetten M.S.M."/>
            <person name="Mascher T."/>
            <person name="Medema M.H."/>
            <person name="Devos D.P."/>
            <person name="Kaster A.-K."/>
            <person name="Ovreas L."/>
            <person name="Rohde M."/>
            <person name="Galperin M.Y."/>
            <person name="Jogler C."/>
        </authorList>
    </citation>
    <scope>NUCLEOTIDE SEQUENCE [LARGE SCALE GENOMIC DNA]</scope>
    <source>
        <strain evidence="14 15">Poly59</strain>
    </source>
</reference>
<evidence type="ECO:0000256" key="5">
    <source>
        <dbReference type="ARBA" id="ARBA00022692"/>
    </source>
</evidence>
<keyword evidence="9 12" id="KW-1133">Transmembrane helix</keyword>
<evidence type="ECO:0000259" key="13">
    <source>
        <dbReference type="Pfam" id="PF02163"/>
    </source>
</evidence>
<comment type="subcellular location">
    <subcellularLocation>
        <location evidence="2">Membrane</location>
        <topology evidence="2">Multi-pass membrane protein</topology>
    </subcellularLocation>
</comment>
<keyword evidence="5 12" id="KW-0812">Transmembrane</keyword>
<feature type="transmembrane region" description="Helical" evidence="12">
    <location>
        <begin position="219"/>
        <end position="236"/>
    </location>
</feature>
<dbReference type="Pfam" id="PF02163">
    <property type="entry name" value="Peptidase_M50"/>
    <property type="match status" value="1"/>
</dbReference>
<dbReference type="GO" id="GO:0046872">
    <property type="term" value="F:metal ion binding"/>
    <property type="evidence" value="ECO:0007669"/>
    <property type="project" value="UniProtKB-KW"/>
</dbReference>